<evidence type="ECO:0000256" key="1">
    <source>
        <dbReference type="SAM" id="SignalP"/>
    </source>
</evidence>
<accession>A0A809R5N9</accession>
<name>A0A809R5N9_9PROT</name>
<feature type="chain" id="PRO_5035239937" evidence="1">
    <location>
        <begin position="19"/>
        <end position="142"/>
    </location>
</feature>
<organism evidence="2 3">
    <name type="scientific">Candidatus Desulfobacillus denitrificans</name>
    <dbReference type="NCBI Taxonomy" id="2608985"/>
    <lineage>
        <taxon>Bacteria</taxon>
        <taxon>Pseudomonadati</taxon>
        <taxon>Pseudomonadota</taxon>
        <taxon>Betaproteobacteria</taxon>
        <taxon>Candidatus Desulfobacillus</taxon>
    </lineage>
</organism>
<dbReference type="KEGG" id="ddz:DSYM_03240"/>
<sequence length="142" mass="14927">MKRIVCGAVFLLAAAAQAGPLITESEARLPAATTAVTRGITRGPAVKLVSPDPAAESVKSPFSLKVAFEPRGGAKIDPASVRLSYLKSPAVDLTDRVRPGLSERGIQLDGAEVPPGEHQIRVTVQDTEGRQGSTVIHLRIVK</sequence>
<gene>
    <name evidence="2" type="ORF">DSYM_03240</name>
</gene>
<feature type="signal peptide" evidence="1">
    <location>
        <begin position="1"/>
        <end position="18"/>
    </location>
</feature>
<dbReference type="Proteomes" id="UP000662914">
    <property type="component" value="Chromosome"/>
</dbReference>
<evidence type="ECO:0000313" key="2">
    <source>
        <dbReference type="EMBL" id="BBO19625.1"/>
    </source>
</evidence>
<evidence type="ECO:0000313" key="3">
    <source>
        <dbReference type="Proteomes" id="UP000662914"/>
    </source>
</evidence>
<proteinExistence type="predicted"/>
<protein>
    <submittedName>
        <fullName evidence="2">Uncharacterized protein</fullName>
    </submittedName>
</protein>
<reference evidence="2" key="1">
    <citation type="journal article" name="DNA Res.">
        <title>The physiological potential of anammox bacteria as revealed by their core genome structure.</title>
        <authorList>
            <person name="Okubo T."/>
            <person name="Toyoda A."/>
            <person name="Fukuhara K."/>
            <person name="Uchiyama I."/>
            <person name="Harigaya Y."/>
            <person name="Kuroiwa M."/>
            <person name="Suzuki T."/>
            <person name="Murakami Y."/>
            <person name="Suwa Y."/>
            <person name="Takami H."/>
        </authorList>
    </citation>
    <scope>NUCLEOTIDE SEQUENCE</scope>
    <source>
        <strain evidence="2">317325-3</strain>
    </source>
</reference>
<dbReference type="AlphaFoldDB" id="A0A809R5N9"/>
<dbReference type="EMBL" id="AP021857">
    <property type="protein sequence ID" value="BBO19625.1"/>
    <property type="molecule type" value="Genomic_DNA"/>
</dbReference>
<keyword evidence="1" id="KW-0732">Signal</keyword>